<name>A0A0D1DD98_9RHOB</name>
<dbReference type="PATRIC" id="fig|935700.4.peg.285"/>
<dbReference type="AlphaFoldDB" id="A0A0D1DD98"/>
<evidence type="ECO:0000313" key="2">
    <source>
        <dbReference type="Proteomes" id="UP000032232"/>
    </source>
</evidence>
<dbReference type="RefSeq" id="WP_043917128.1">
    <property type="nucleotide sequence ID" value="NZ_FZPF01000005.1"/>
</dbReference>
<evidence type="ECO:0000313" key="1">
    <source>
        <dbReference type="EMBL" id="KIT17973.1"/>
    </source>
</evidence>
<organism evidence="1 2">
    <name type="scientific">Jannaschia aquimarina</name>
    <dbReference type="NCBI Taxonomy" id="935700"/>
    <lineage>
        <taxon>Bacteria</taxon>
        <taxon>Pseudomonadati</taxon>
        <taxon>Pseudomonadota</taxon>
        <taxon>Alphaproteobacteria</taxon>
        <taxon>Rhodobacterales</taxon>
        <taxon>Roseobacteraceae</taxon>
        <taxon>Jannaschia</taxon>
    </lineage>
</organism>
<dbReference type="OrthoDB" id="7644647at2"/>
<gene>
    <name evidence="1" type="ORF">jaqu_02610</name>
</gene>
<dbReference type="Proteomes" id="UP000032232">
    <property type="component" value="Unassembled WGS sequence"/>
</dbReference>
<sequence>MIHGIGHNSRHDPNGYSGRLHQWRRARADLLGKTLPVEVIRMRVRRAEALGLDFRTYAGVRAATGRDVVAMLFSSGAVGMLRRAELDARAAAKLARVEAQRGVLVHAPLALDAPPPLDWADRAPAFTESWAAMRDRLRGVLIERRLPGDAVLLVGATGAEREWCAAMGAAGWIDAERYFAA</sequence>
<comment type="caution">
    <text evidence="1">The sequence shown here is derived from an EMBL/GenBank/DDBJ whole genome shotgun (WGS) entry which is preliminary data.</text>
</comment>
<dbReference type="EMBL" id="JYFE01000007">
    <property type="protein sequence ID" value="KIT17973.1"/>
    <property type="molecule type" value="Genomic_DNA"/>
</dbReference>
<protein>
    <submittedName>
        <fullName evidence="1">Uncharacterized protein</fullName>
    </submittedName>
</protein>
<reference evidence="1 2" key="1">
    <citation type="submission" date="2015-02" db="EMBL/GenBank/DDBJ databases">
        <title>Genome Sequence of Jannaschia aquimarina DSM28248, a member of the Roseobacter clade.</title>
        <authorList>
            <person name="Voget S."/>
            <person name="Daniel R."/>
        </authorList>
    </citation>
    <scope>NUCLEOTIDE SEQUENCE [LARGE SCALE GENOMIC DNA]</scope>
    <source>
        <strain evidence="1 2">GSW-M26</strain>
    </source>
</reference>
<accession>A0A0D1DD98</accession>
<proteinExistence type="predicted"/>
<dbReference type="STRING" id="935700.jaqu_02610"/>
<keyword evidence="2" id="KW-1185">Reference proteome</keyword>